<evidence type="ECO:0000313" key="2">
    <source>
        <dbReference type="EMBL" id="SMX27998.1"/>
    </source>
</evidence>
<organism evidence="2 3">
    <name type="scientific">Pelagimonas phthalicica</name>
    <dbReference type="NCBI Taxonomy" id="1037362"/>
    <lineage>
        <taxon>Bacteria</taxon>
        <taxon>Pseudomonadati</taxon>
        <taxon>Pseudomonadota</taxon>
        <taxon>Alphaproteobacteria</taxon>
        <taxon>Rhodobacterales</taxon>
        <taxon>Roseobacteraceae</taxon>
        <taxon>Pelagimonas</taxon>
    </lineage>
</organism>
<dbReference type="OrthoDB" id="7863443at2"/>
<sequence>MSTLRPAAGLFRDVMQRIAFGLIIALSLALTGYSIACAFELAPWLELPIGFGDQIFMQAGMYIQVGVSALLLLLCFFLPTNARVMALELSHRNFHTSMKDVASAYAASHRADRAGVFQMKGEYDSIRERIAFLRDHPDLADLEPSVLELAAQMSHVSHELAETYSDNKVTRARDFLIARQQEITLFNERLEKAKLAATEIRQWNEQIEMDEAIAKAQLDRLKEELGDLLPELQKAADAHFIPEAETAEVALEGEDVEMALEAENVTVLPRAAE</sequence>
<gene>
    <name evidence="2" type="ORF">TRP8649_02110</name>
</gene>
<dbReference type="Proteomes" id="UP000225972">
    <property type="component" value="Unassembled WGS sequence"/>
</dbReference>
<dbReference type="RefSeq" id="WP_099245034.1">
    <property type="nucleotide sequence ID" value="NZ_FXXP01000002.1"/>
</dbReference>
<keyword evidence="3" id="KW-1185">Reference proteome</keyword>
<feature type="transmembrane region" description="Helical" evidence="1">
    <location>
        <begin position="62"/>
        <end position="82"/>
    </location>
</feature>
<dbReference type="EMBL" id="FXXP01000002">
    <property type="protein sequence ID" value="SMX27998.1"/>
    <property type="molecule type" value="Genomic_DNA"/>
</dbReference>
<proteinExistence type="predicted"/>
<accession>A0A238JBF6</accession>
<dbReference type="AlphaFoldDB" id="A0A238JBF6"/>
<protein>
    <recommendedName>
        <fullName evidence="4">DNA repair protein</fullName>
    </recommendedName>
</protein>
<evidence type="ECO:0000313" key="3">
    <source>
        <dbReference type="Proteomes" id="UP000225972"/>
    </source>
</evidence>
<name>A0A238JBF6_9RHOB</name>
<keyword evidence="1" id="KW-0812">Transmembrane</keyword>
<evidence type="ECO:0000256" key="1">
    <source>
        <dbReference type="SAM" id="Phobius"/>
    </source>
</evidence>
<evidence type="ECO:0008006" key="4">
    <source>
        <dbReference type="Google" id="ProtNLM"/>
    </source>
</evidence>
<keyword evidence="1" id="KW-0472">Membrane</keyword>
<keyword evidence="1" id="KW-1133">Transmembrane helix</keyword>
<reference evidence="3" key="1">
    <citation type="submission" date="2017-05" db="EMBL/GenBank/DDBJ databases">
        <authorList>
            <person name="Rodrigo-Torres L."/>
            <person name="Arahal R. D."/>
            <person name="Lucena T."/>
        </authorList>
    </citation>
    <scope>NUCLEOTIDE SEQUENCE [LARGE SCALE GENOMIC DNA]</scope>
    <source>
        <strain evidence="3">CECT 8649</strain>
    </source>
</reference>